<dbReference type="Pfam" id="PF03109">
    <property type="entry name" value="ABC1"/>
    <property type="match status" value="1"/>
</dbReference>
<feature type="domain" description="ABC1 atypical kinase-like" evidence="2">
    <location>
        <begin position="7"/>
        <end position="139"/>
    </location>
</feature>
<proteinExistence type="inferred from homology"/>
<gene>
    <name evidence="3" type="ORF">TeGR_g79</name>
</gene>
<dbReference type="EMBL" id="BRYB01002019">
    <property type="protein sequence ID" value="GMI38257.1"/>
    <property type="molecule type" value="Genomic_DNA"/>
</dbReference>
<evidence type="ECO:0000313" key="3">
    <source>
        <dbReference type="EMBL" id="GMI38257.1"/>
    </source>
</evidence>
<dbReference type="PANTHER" id="PTHR10566">
    <property type="entry name" value="CHAPERONE-ACTIVITY OF BC1 COMPLEX CABC1 -RELATED"/>
    <property type="match status" value="1"/>
</dbReference>
<name>A0ABQ6N1F9_9STRA</name>
<organism evidence="3 4">
    <name type="scientific">Tetraparma gracilis</name>
    <dbReference type="NCBI Taxonomy" id="2962635"/>
    <lineage>
        <taxon>Eukaryota</taxon>
        <taxon>Sar</taxon>
        <taxon>Stramenopiles</taxon>
        <taxon>Ochrophyta</taxon>
        <taxon>Bolidophyceae</taxon>
        <taxon>Parmales</taxon>
        <taxon>Triparmaceae</taxon>
        <taxon>Tetraparma</taxon>
    </lineage>
</organism>
<evidence type="ECO:0000313" key="4">
    <source>
        <dbReference type="Proteomes" id="UP001165060"/>
    </source>
</evidence>
<feature type="non-terminal residue" evidence="3">
    <location>
        <position position="139"/>
    </location>
</feature>
<feature type="non-terminal residue" evidence="3">
    <location>
        <position position="1"/>
    </location>
</feature>
<comment type="similarity">
    <text evidence="1">Belongs to the protein kinase superfamily. ADCK protein kinase family.</text>
</comment>
<sequence length="139" mass="16309">TLPPKPHQVAIKVQRAGLRELFNVDLKNLKKLAALLDKFDPKTDGADRNWVQIYEESERLLYLEIDYLNEASNGERFARDFEDTPWVRVPDFYREVSNERVLVMEFIESLKLTDLDRVDKLGLDRELLAKRTADAFLKQ</sequence>
<comment type="caution">
    <text evidence="3">The sequence shown here is derived from an EMBL/GenBank/DDBJ whole genome shotgun (WGS) entry which is preliminary data.</text>
</comment>
<evidence type="ECO:0000256" key="1">
    <source>
        <dbReference type="ARBA" id="ARBA00009670"/>
    </source>
</evidence>
<dbReference type="InterPro" id="IPR004147">
    <property type="entry name" value="ABC1_dom"/>
</dbReference>
<evidence type="ECO:0000259" key="2">
    <source>
        <dbReference type="Pfam" id="PF03109"/>
    </source>
</evidence>
<reference evidence="3 4" key="1">
    <citation type="journal article" date="2023" name="Commun. Biol.">
        <title>Genome analysis of Parmales, the sister group of diatoms, reveals the evolutionary specialization of diatoms from phago-mixotrophs to photoautotrophs.</title>
        <authorList>
            <person name="Ban H."/>
            <person name="Sato S."/>
            <person name="Yoshikawa S."/>
            <person name="Yamada K."/>
            <person name="Nakamura Y."/>
            <person name="Ichinomiya M."/>
            <person name="Sato N."/>
            <person name="Blanc-Mathieu R."/>
            <person name="Endo H."/>
            <person name="Kuwata A."/>
            <person name="Ogata H."/>
        </authorList>
    </citation>
    <scope>NUCLEOTIDE SEQUENCE [LARGE SCALE GENOMIC DNA]</scope>
</reference>
<keyword evidence="4" id="KW-1185">Reference proteome</keyword>
<dbReference type="InterPro" id="IPR050154">
    <property type="entry name" value="UbiB_kinase"/>
</dbReference>
<dbReference type="Proteomes" id="UP001165060">
    <property type="component" value="Unassembled WGS sequence"/>
</dbReference>
<accession>A0ABQ6N1F9</accession>
<dbReference type="CDD" id="cd05121">
    <property type="entry name" value="ABC1_ADCK3-like"/>
    <property type="match status" value="1"/>
</dbReference>
<protein>
    <recommendedName>
        <fullName evidence="2">ABC1 atypical kinase-like domain-containing protein</fullName>
    </recommendedName>
</protein>
<dbReference type="PANTHER" id="PTHR10566:SF113">
    <property type="entry name" value="PROTEIN ACTIVITY OF BC1 COMPLEX KINASE 7, CHLOROPLASTIC"/>
    <property type="match status" value="1"/>
</dbReference>